<dbReference type="GO" id="GO:0055085">
    <property type="term" value="P:transmembrane transport"/>
    <property type="evidence" value="ECO:0007669"/>
    <property type="project" value="InterPro"/>
</dbReference>
<keyword evidence="3 8" id="KW-0813">Transport</keyword>
<accession>A0A075LLS4</accession>
<evidence type="ECO:0000256" key="3">
    <source>
        <dbReference type="ARBA" id="ARBA00022448"/>
    </source>
</evidence>
<comment type="similarity">
    <text evidence="2">Belongs to the binding-protein-dependent transport system permease family. CysTW subfamily.</text>
</comment>
<keyword evidence="4 8" id="KW-0812">Transmembrane</keyword>
<dbReference type="GO" id="GO:0005886">
    <property type="term" value="C:plasma membrane"/>
    <property type="evidence" value="ECO:0007669"/>
    <property type="project" value="UniProtKB-SubCell"/>
</dbReference>
<gene>
    <name evidence="10" type="ORF">GZ22_14315</name>
    <name evidence="11" type="ORF">SAMN04489762_2181</name>
</gene>
<name>A0A075LLS4_9BACI</name>
<dbReference type="GO" id="GO:0031460">
    <property type="term" value="P:glycine betaine transport"/>
    <property type="evidence" value="ECO:0007669"/>
    <property type="project" value="TreeGrafter"/>
</dbReference>
<evidence type="ECO:0000313" key="11">
    <source>
        <dbReference type="EMBL" id="SEN41022.1"/>
    </source>
</evidence>
<evidence type="ECO:0000256" key="8">
    <source>
        <dbReference type="RuleBase" id="RU363032"/>
    </source>
</evidence>
<keyword evidence="5" id="KW-0029">Amino-acid transport</keyword>
<dbReference type="CDD" id="cd06261">
    <property type="entry name" value="TM_PBP2"/>
    <property type="match status" value="1"/>
</dbReference>
<dbReference type="GeneID" id="34222827"/>
<dbReference type="SUPFAM" id="SSF161098">
    <property type="entry name" value="MetI-like"/>
    <property type="match status" value="1"/>
</dbReference>
<dbReference type="GO" id="GO:0006865">
    <property type="term" value="P:amino acid transport"/>
    <property type="evidence" value="ECO:0007669"/>
    <property type="project" value="UniProtKB-KW"/>
</dbReference>
<dbReference type="InterPro" id="IPR000515">
    <property type="entry name" value="MetI-like"/>
</dbReference>
<dbReference type="RefSeq" id="WP_038563637.1">
    <property type="nucleotide sequence ID" value="NZ_CP008876.1"/>
</dbReference>
<evidence type="ECO:0000256" key="7">
    <source>
        <dbReference type="ARBA" id="ARBA00023136"/>
    </source>
</evidence>
<keyword evidence="6 8" id="KW-1133">Transmembrane helix</keyword>
<protein>
    <submittedName>
        <fullName evidence="10">ABC transporter permease</fullName>
    </submittedName>
    <submittedName>
        <fullName evidence="11">Osmoprotectant transport system permease protein</fullName>
    </submittedName>
</protein>
<reference evidence="10 12" key="1">
    <citation type="submission" date="2014-07" db="EMBL/GenBank/DDBJ databases">
        <title>Complete genome sequence of a moderately halophilic bacterium Terribacillus aidingensis MP602, isolated from Cryptomeria fortunei in Tianmu mountain in China.</title>
        <authorList>
            <person name="Wang Y."/>
            <person name="Lu P."/>
            <person name="Zhang L."/>
        </authorList>
    </citation>
    <scope>NUCLEOTIDE SEQUENCE [LARGE SCALE GENOMIC DNA]</scope>
    <source>
        <strain evidence="10 12">MP602</strain>
    </source>
</reference>
<dbReference type="Proteomes" id="UP000027980">
    <property type="component" value="Chromosome"/>
</dbReference>
<dbReference type="HOGENOM" id="CLU_046113_7_2_9"/>
<dbReference type="AlphaFoldDB" id="A0A075LLS4"/>
<evidence type="ECO:0000259" key="9">
    <source>
        <dbReference type="PROSITE" id="PS50928"/>
    </source>
</evidence>
<dbReference type="PANTHER" id="PTHR30177:SF4">
    <property type="entry name" value="OSMOPROTECTANT IMPORT PERMEASE PROTEIN OSMW"/>
    <property type="match status" value="1"/>
</dbReference>
<feature type="transmembrane region" description="Helical" evidence="8">
    <location>
        <begin position="176"/>
        <end position="202"/>
    </location>
</feature>
<evidence type="ECO:0000256" key="1">
    <source>
        <dbReference type="ARBA" id="ARBA00004651"/>
    </source>
</evidence>
<feature type="transmembrane region" description="Helical" evidence="8">
    <location>
        <begin position="82"/>
        <end position="103"/>
    </location>
</feature>
<evidence type="ECO:0000313" key="13">
    <source>
        <dbReference type="Proteomes" id="UP000199735"/>
    </source>
</evidence>
<dbReference type="InterPro" id="IPR051204">
    <property type="entry name" value="ABC_transp_perm/SBD"/>
</dbReference>
<dbReference type="Pfam" id="PF00528">
    <property type="entry name" value="BPD_transp_1"/>
    <property type="match status" value="1"/>
</dbReference>
<dbReference type="PANTHER" id="PTHR30177">
    <property type="entry name" value="GLYCINE BETAINE/L-PROLINE TRANSPORT SYSTEM PERMEASE PROTEIN PROW"/>
    <property type="match status" value="1"/>
</dbReference>
<organism evidence="10 12">
    <name type="scientific">Terribacillus saccharophilus</name>
    <dbReference type="NCBI Taxonomy" id="361277"/>
    <lineage>
        <taxon>Bacteria</taxon>
        <taxon>Bacillati</taxon>
        <taxon>Bacillota</taxon>
        <taxon>Bacilli</taxon>
        <taxon>Bacillales</taxon>
        <taxon>Bacillaceae</taxon>
        <taxon>Terribacillus</taxon>
    </lineage>
</organism>
<feature type="transmembrane region" description="Helical" evidence="8">
    <location>
        <begin position="109"/>
        <end position="127"/>
    </location>
</feature>
<dbReference type="PROSITE" id="PS50928">
    <property type="entry name" value="ABC_TM1"/>
    <property type="match status" value="1"/>
</dbReference>
<feature type="transmembrane region" description="Helical" evidence="8">
    <location>
        <begin position="7"/>
        <end position="29"/>
    </location>
</feature>
<evidence type="ECO:0000256" key="5">
    <source>
        <dbReference type="ARBA" id="ARBA00022970"/>
    </source>
</evidence>
<proteinExistence type="inferred from homology"/>
<dbReference type="EMBL" id="FOCD01000002">
    <property type="protein sequence ID" value="SEN41022.1"/>
    <property type="molecule type" value="Genomic_DNA"/>
</dbReference>
<dbReference type="KEGG" id="tap:GZ22_14315"/>
<sequence>MDRTNKTIALIIKLIFWALLIAFFVWAFANNMFSKIWEQPDTFLRLLGEHITIVLLSGAAAVLLAVPLGIFVTRPKFRKSEWLIVGIANLGQTIPSLAVLALAMGFLGIGISAAVVALFVYSLLPILQNTIAGLDSVDDNMKDAAKGMGLTNTQILWKIELPNALTSIIAGVRTALVINIGTAALAYLIGAGGLGVWIFTGIRLFDNAFLMSGAVPVTLLAILIDYLFKWLQFALVPKGLRLARKAQNS</sequence>
<dbReference type="EMBL" id="CP008876">
    <property type="protein sequence ID" value="AIF67695.1"/>
    <property type="molecule type" value="Genomic_DNA"/>
</dbReference>
<evidence type="ECO:0000256" key="4">
    <source>
        <dbReference type="ARBA" id="ARBA00022692"/>
    </source>
</evidence>
<keyword evidence="7 8" id="KW-0472">Membrane</keyword>
<evidence type="ECO:0000313" key="12">
    <source>
        <dbReference type="Proteomes" id="UP000027980"/>
    </source>
</evidence>
<dbReference type="Gene3D" id="1.10.3720.10">
    <property type="entry name" value="MetI-like"/>
    <property type="match status" value="1"/>
</dbReference>
<evidence type="ECO:0000256" key="2">
    <source>
        <dbReference type="ARBA" id="ARBA00007069"/>
    </source>
</evidence>
<dbReference type="OrthoDB" id="9801163at2"/>
<feature type="transmembrane region" description="Helical" evidence="8">
    <location>
        <begin position="49"/>
        <end position="70"/>
    </location>
</feature>
<dbReference type="FunFam" id="1.10.3720.10:FF:000001">
    <property type="entry name" value="Glycine betaine ABC transporter, permease"/>
    <property type="match status" value="1"/>
</dbReference>
<feature type="domain" description="ABC transmembrane type-1" evidence="9">
    <location>
        <begin position="47"/>
        <end position="228"/>
    </location>
</feature>
<evidence type="ECO:0000313" key="10">
    <source>
        <dbReference type="EMBL" id="AIF67695.1"/>
    </source>
</evidence>
<dbReference type="Proteomes" id="UP000199735">
    <property type="component" value="Unassembled WGS sequence"/>
</dbReference>
<feature type="transmembrane region" description="Helical" evidence="8">
    <location>
        <begin position="208"/>
        <end position="228"/>
    </location>
</feature>
<dbReference type="InterPro" id="IPR035906">
    <property type="entry name" value="MetI-like_sf"/>
</dbReference>
<evidence type="ECO:0000256" key="6">
    <source>
        <dbReference type="ARBA" id="ARBA00022989"/>
    </source>
</evidence>
<accession>A0AAX2EGD5</accession>
<reference evidence="11 13" key="2">
    <citation type="submission" date="2016-10" db="EMBL/GenBank/DDBJ databases">
        <authorList>
            <person name="Varghese N."/>
            <person name="Submissions S."/>
        </authorList>
    </citation>
    <scope>NUCLEOTIDE SEQUENCE [LARGE SCALE GENOMIC DNA]</scope>
    <source>
        <strain evidence="11 13">DSM 21619</strain>
    </source>
</reference>
<comment type="subcellular location">
    <subcellularLocation>
        <location evidence="1 8">Cell membrane</location>
        <topology evidence="1 8">Multi-pass membrane protein</topology>
    </subcellularLocation>
</comment>